<keyword evidence="9" id="KW-0808">Transferase</keyword>
<evidence type="ECO:0000256" key="3">
    <source>
        <dbReference type="ARBA" id="ARBA00022763"/>
    </source>
</evidence>
<keyword evidence="1" id="KW-0004">4Fe-4S</keyword>
<dbReference type="OrthoDB" id="5290748at2"/>
<evidence type="ECO:0000259" key="8">
    <source>
        <dbReference type="SMART" id="SM00986"/>
    </source>
</evidence>
<dbReference type="GO" id="GO:0051539">
    <property type="term" value="F:4 iron, 4 sulfur cluster binding"/>
    <property type="evidence" value="ECO:0007669"/>
    <property type="project" value="UniProtKB-KW"/>
</dbReference>
<dbReference type="Proteomes" id="UP000245081">
    <property type="component" value="Unassembled WGS sequence"/>
</dbReference>
<evidence type="ECO:0000256" key="2">
    <source>
        <dbReference type="ARBA" id="ARBA00022723"/>
    </source>
</evidence>
<dbReference type="SMART" id="SM00986">
    <property type="entry name" value="UDG"/>
    <property type="match status" value="1"/>
</dbReference>
<accession>A0A2R5F8G8</accession>
<dbReference type="SUPFAM" id="SSF52141">
    <property type="entry name" value="Uracil-DNA glycosylase-like"/>
    <property type="match status" value="1"/>
</dbReference>
<dbReference type="GO" id="GO:0097506">
    <property type="term" value="F:deaminated base DNA N-glycosylase activity"/>
    <property type="evidence" value="ECO:0007669"/>
    <property type="project" value="UniProtKB-ARBA"/>
</dbReference>
<keyword evidence="3" id="KW-0227">DNA damage</keyword>
<dbReference type="GO" id="GO:0006281">
    <property type="term" value="P:DNA repair"/>
    <property type="evidence" value="ECO:0007669"/>
    <property type="project" value="UniProtKB-KW"/>
</dbReference>
<dbReference type="InterPro" id="IPR005122">
    <property type="entry name" value="Uracil-DNA_glycosylase-like"/>
</dbReference>
<sequence>MTVVTHWQDKSCQQCPSLASCRTQIVVASPCRVGGLLAIGEAPGADEDVQGVGFVGTAGKTLDRLMLAEGVSRDEYGRANICRCRPPENRKPSSSEIKACIPYLANLLETFKPRVVLAVGGTPTAVLSGAGTLYSKLEARNSDGDWSAAREAGSAHPGIQDALRSVEFLVPMPHTSPLAFNRNAPSGEKWANVAARQVALAVALAKG</sequence>
<dbReference type="EMBL" id="BDOQ01000008">
    <property type="protein sequence ID" value="GBG14516.1"/>
    <property type="molecule type" value="Genomic_DNA"/>
</dbReference>
<keyword evidence="5" id="KW-0408">Iron</keyword>
<evidence type="ECO:0000256" key="6">
    <source>
        <dbReference type="ARBA" id="ARBA00023014"/>
    </source>
</evidence>
<evidence type="ECO:0000313" key="9">
    <source>
        <dbReference type="EMBL" id="GBG14516.1"/>
    </source>
</evidence>
<dbReference type="SMART" id="SM00987">
    <property type="entry name" value="UreE_C"/>
    <property type="match status" value="1"/>
</dbReference>
<dbReference type="GO" id="GO:0003887">
    <property type="term" value="F:DNA-directed DNA polymerase activity"/>
    <property type="evidence" value="ECO:0007669"/>
    <property type="project" value="UniProtKB-EC"/>
</dbReference>
<dbReference type="InterPro" id="IPR036895">
    <property type="entry name" value="Uracil-DNA_glycosylase-like_sf"/>
</dbReference>
<keyword evidence="4" id="KW-0378">Hydrolase</keyword>
<evidence type="ECO:0000256" key="1">
    <source>
        <dbReference type="ARBA" id="ARBA00022485"/>
    </source>
</evidence>
<dbReference type="PANTHER" id="PTHR33693:SF1">
    <property type="entry name" value="TYPE-4 URACIL-DNA GLYCOSYLASE"/>
    <property type="match status" value="1"/>
</dbReference>
<keyword evidence="7" id="KW-0234">DNA repair</keyword>
<dbReference type="PANTHER" id="PTHR33693">
    <property type="entry name" value="TYPE-5 URACIL-DNA GLYCOSYLASE"/>
    <property type="match status" value="1"/>
</dbReference>
<dbReference type="EC" id="2.7.7.7" evidence="9"/>
<keyword evidence="6" id="KW-0411">Iron-sulfur</keyword>
<dbReference type="AlphaFoldDB" id="A0A2R5F8G8"/>
<keyword evidence="10" id="KW-1185">Reference proteome</keyword>
<evidence type="ECO:0000256" key="7">
    <source>
        <dbReference type="ARBA" id="ARBA00023204"/>
    </source>
</evidence>
<keyword evidence="9" id="KW-0548">Nucleotidyltransferase</keyword>
<organism evidence="9 10">
    <name type="scientific">Novimethylophilus kurashikiensis</name>
    <dbReference type="NCBI Taxonomy" id="1825523"/>
    <lineage>
        <taxon>Bacteria</taxon>
        <taxon>Pseudomonadati</taxon>
        <taxon>Pseudomonadota</taxon>
        <taxon>Betaproteobacteria</taxon>
        <taxon>Nitrosomonadales</taxon>
        <taxon>Methylophilaceae</taxon>
        <taxon>Novimethylophilus</taxon>
    </lineage>
</organism>
<evidence type="ECO:0000256" key="4">
    <source>
        <dbReference type="ARBA" id="ARBA00022801"/>
    </source>
</evidence>
<keyword evidence="2" id="KW-0479">Metal-binding</keyword>
<dbReference type="InterPro" id="IPR051536">
    <property type="entry name" value="UDG_Type-4/5"/>
</dbReference>
<feature type="domain" description="Uracil-DNA glycosylase-like" evidence="8">
    <location>
        <begin position="27"/>
        <end position="194"/>
    </location>
</feature>
<comment type="caution">
    <text evidence="9">The sequence shown here is derived from an EMBL/GenBank/DDBJ whole genome shotgun (WGS) entry which is preliminary data.</text>
</comment>
<reference evidence="9 10" key="1">
    <citation type="journal article" date="2018" name="Environ. Microbiol.">
        <title>Isolation and genomic characterization of Novimethylophilus kurashikiensis gen. nov. sp. nov., a new lanthanide-dependent methylotrophic species of Methylophilaceae.</title>
        <authorList>
            <person name="Lv H."/>
            <person name="Sahin N."/>
            <person name="Tani A."/>
        </authorList>
    </citation>
    <scope>NUCLEOTIDE SEQUENCE [LARGE SCALE GENOMIC DNA]</scope>
    <source>
        <strain evidence="9 10">La2-4</strain>
    </source>
</reference>
<dbReference type="CDD" id="cd10030">
    <property type="entry name" value="UDG-F4_TTUDGA_SPO1dp_like"/>
    <property type="match status" value="1"/>
</dbReference>
<protein>
    <submittedName>
        <fullName evidence="9">DNA polymerase bacteriophage-type</fullName>
        <ecNumber evidence="9">2.7.7.7</ecNumber>
    </submittedName>
</protein>
<dbReference type="Gene3D" id="3.40.470.10">
    <property type="entry name" value="Uracil-DNA glycosylase-like domain"/>
    <property type="match status" value="1"/>
</dbReference>
<name>A0A2R5F8G8_9PROT</name>
<dbReference type="RefSeq" id="WP_109015708.1">
    <property type="nucleotide sequence ID" value="NZ_BDOQ01000008.1"/>
</dbReference>
<dbReference type="Pfam" id="PF03167">
    <property type="entry name" value="UDG"/>
    <property type="match status" value="1"/>
</dbReference>
<dbReference type="GO" id="GO:0046872">
    <property type="term" value="F:metal ion binding"/>
    <property type="evidence" value="ECO:0007669"/>
    <property type="project" value="UniProtKB-KW"/>
</dbReference>
<proteinExistence type="predicted"/>
<gene>
    <name evidence="9" type="primary">dpo</name>
    <name evidence="9" type="ORF">NMK_2115</name>
</gene>
<evidence type="ECO:0000313" key="10">
    <source>
        <dbReference type="Proteomes" id="UP000245081"/>
    </source>
</evidence>
<evidence type="ECO:0000256" key="5">
    <source>
        <dbReference type="ARBA" id="ARBA00023004"/>
    </source>
</evidence>